<evidence type="ECO:0000256" key="1">
    <source>
        <dbReference type="SAM" id="Coils"/>
    </source>
</evidence>
<dbReference type="OrthoDB" id="306264at2759"/>
<accession>A0A8S1L8I0</accession>
<evidence type="ECO:0000313" key="3">
    <source>
        <dbReference type="Proteomes" id="UP000692954"/>
    </source>
</evidence>
<name>A0A8S1L8I0_9CILI</name>
<organism evidence="2 3">
    <name type="scientific">Paramecium sonneborni</name>
    <dbReference type="NCBI Taxonomy" id="65129"/>
    <lineage>
        <taxon>Eukaryota</taxon>
        <taxon>Sar</taxon>
        <taxon>Alveolata</taxon>
        <taxon>Ciliophora</taxon>
        <taxon>Intramacronucleata</taxon>
        <taxon>Oligohymenophorea</taxon>
        <taxon>Peniculida</taxon>
        <taxon>Parameciidae</taxon>
        <taxon>Paramecium</taxon>
    </lineage>
</organism>
<protein>
    <submittedName>
        <fullName evidence="2">Uncharacterized protein</fullName>
    </submittedName>
</protein>
<feature type="coiled-coil region" evidence="1">
    <location>
        <begin position="527"/>
        <end position="554"/>
    </location>
</feature>
<dbReference type="AlphaFoldDB" id="A0A8S1L8I0"/>
<reference evidence="2" key="1">
    <citation type="submission" date="2021-01" db="EMBL/GenBank/DDBJ databases">
        <authorList>
            <consortium name="Genoscope - CEA"/>
            <person name="William W."/>
        </authorList>
    </citation>
    <scope>NUCLEOTIDE SEQUENCE</scope>
</reference>
<comment type="caution">
    <text evidence="2">The sequence shown here is derived from an EMBL/GenBank/DDBJ whole genome shotgun (WGS) entry which is preliminary data.</text>
</comment>
<keyword evidence="1" id="KW-0175">Coiled coil</keyword>
<gene>
    <name evidence="2" type="ORF">PSON_ATCC_30995.1.T0160421</name>
</gene>
<sequence length="573" mass="68653">MKSAITLLNKWNLSKRQIHNFADIQDGIVFAQLLDDYLGTDIRRVLWNQIIKNIQLARKKCKLEIRNFDDEIKHSEINLDWVKFMSYFIDTLLRVNSQELVEMMQQLLTQQQQEIMGFLDNQTEDIGSFQDYGQIEHQTTNTIISLEENLNTKDMIIGQQNKQIETIKTEYQNKFFDQQNKIIELNELYDQLFESQAFFFQKVNCCEFEEVYQKFYDYIKEIENNKQLIEDLNNLIQIQQKEIAKLQQKNQTLKSQLLSCPQTARSIEPEQQQIIIKDPLEQRTIEKLKVQIQGIKEEHQRILGLKQTYYESEQTKLKRKLYEAQQEANSFRKKMEKFKFELEEYQNMNQYERKLPFESLRHQGVYSSNNSYIFEVDQRYGQSPKSTCLDIFQSQNKSEIDHGMSQNNQSLKYTDETNVTKLQIQLNEKSNKITQLERQLSFFQQSSHSRRNSMAKFNQSQQEKTFDQSAILEHLRYYVQYSQQKDQENNDIREQQNQNFIDLSKQIIKQNEQIQKLNSLIFNNKSIDEMQEIKEKHQNDLESLNQYYVDALNNKDELLNLMISLFYENAQVK</sequence>
<dbReference type="EMBL" id="CAJJDN010000016">
    <property type="protein sequence ID" value="CAD8062595.1"/>
    <property type="molecule type" value="Genomic_DNA"/>
</dbReference>
<proteinExistence type="predicted"/>
<feature type="coiled-coil region" evidence="1">
    <location>
        <begin position="419"/>
        <end position="446"/>
    </location>
</feature>
<dbReference type="Proteomes" id="UP000692954">
    <property type="component" value="Unassembled WGS sequence"/>
</dbReference>
<evidence type="ECO:0000313" key="2">
    <source>
        <dbReference type="EMBL" id="CAD8062595.1"/>
    </source>
</evidence>
<keyword evidence="3" id="KW-1185">Reference proteome</keyword>
<feature type="coiled-coil region" evidence="1">
    <location>
        <begin position="219"/>
        <end position="256"/>
    </location>
</feature>